<protein>
    <submittedName>
        <fullName evidence="1">Uncharacterized protein</fullName>
    </submittedName>
</protein>
<reference evidence="2" key="1">
    <citation type="journal article" date="2019" name="Int. J. Syst. Evol. Microbiol.">
        <title>The Global Catalogue of Microorganisms (GCM) 10K type strain sequencing project: providing services to taxonomists for standard genome sequencing and annotation.</title>
        <authorList>
            <consortium name="The Broad Institute Genomics Platform"/>
            <consortium name="The Broad Institute Genome Sequencing Center for Infectious Disease"/>
            <person name="Wu L."/>
            <person name="Ma J."/>
        </authorList>
    </citation>
    <scope>NUCLEOTIDE SEQUENCE [LARGE SCALE GENOMIC DNA]</scope>
    <source>
        <strain evidence="2">JCM 17137</strain>
    </source>
</reference>
<organism evidence="1 2">
    <name type="scientific">Salinactinospora qingdaonensis</name>
    <dbReference type="NCBI Taxonomy" id="702744"/>
    <lineage>
        <taxon>Bacteria</taxon>
        <taxon>Bacillati</taxon>
        <taxon>Actinomycetota</taxon>
        <taxon>Actinomycetes</taxon>
        <taxon>Streptosporangiales</taxon>
        <taxon>Nocardiopsidaceae</taxon>
        <taxon>Salinactinospora</taxon>
    </lineage>
</organism>
<keyword evidence="2" id="KW-1185">Reference proteome</keyword>
<dbReference type="Proteomes" id="UP001500908">
    <property type="component" value="Unassembled WGS sequence"/>
</dbReference>
<evidence type="ECO:0000313" key="1">
    <source>
        <dbReference type="EMBL" id="GAA3762579.1"/>
    </source>
</evidence>
<dbReference type="EMBL" id="BAABDD010000036">
    <property type="protein sequence ID" value="GAA3762579.1"/>
    <property type="molecule type" value="Genomic_DNA"/>
</dbReference>
<proteinExistence type="predicted"/>
<sequence>MLARPPSPEPPEPDDWYESAPYEEGEEYLIDDDGTFGVGLPSNIDDVEP</sequence>
<comment type="caution">
    <text evidence="1">The sequence shown here is derived from an EMBL/GenBank/DDBJ whole genome shotgun (WGS) entry which is preliminary data.</text>
</comment>
<evidence type="ECO:0000313" key="2">
    <source>
        <dbReference type="Proteomes" id="UP001500908"/>
    </source>
</evidence>
<name>A0ABP7GD75_9ACTN</name>
<gene>
    <name evidence="1" type="ORF">GCM10022402_45210</name>
</gene>
<accession>A0ABP7GD75</accession>
<dbReference type="RefSeq" id="WP_344976167.1">
    <property type="nucleotide sequence ID" value="NZ_BAABDD010000036.1"/>
</dbReference>